<dbReference type="AlphaFoldDB" id="A0A387BFF7"/>
<feature type="transmembrane region" description="Helical" evidence="7">
    <location>
        <begin position="341"/>
        <end position="359"/>
    </location>
</feature>
<comment type="subcellular location">
    <subcellularLocation>
        <location evidence="1">Cell membrane</location>
        <topology evidence="1">Multi-pass membrane protein</topology>
    </subcellularLocation>
</comment>
<protein>
    <submittedName>
        <fullName evidence="9">FUSC family protein</fullName>
    </submittedName>
</protein>
<comment type="similarity">
    <text evidence="6">Belongs to the YccS/YhfK family.</text>
</comment>
<keyword evidence="10" id="KW-1185">Reference proteome</keyword>
<evidence type="ECO:0000256" key="3">
    <source>
        <dbReference type="ARBA" id="ARBA00022692"/>
    </source>
</evidence>
<keyword evidence="2" id="KW-1003">Cell membrane</keyword>
<evidence type="ECO:0000256" key="4">
    <source>
        <dbReference type="ARBA" id="ARBA00022989"/>
    </source>
</evidence>
<organism evidence="9 10">
    <name type="scientific">Protaetiibacter intestinalis</name>
    <dbReference type="NCBI Taxonomy" id="2419774"/>
    <lineage>
        <taxon>Bacteria</taxon>
        <taxon>Bacillati</taxon>
        <taxon>Actinomycetota</taxon>
        <taxon>Actinomycetes</taxon>
        <taxon>Micrococcales</taxon>
        <taxon>Microbacteriaceae</taxon>
        <taxon>Protaetiibacter</taxon>
    </lineage>
</organism>
<evidence type="ECO:0000313" key="9">
    <source>
        <dbReference type="EMBL" id="AYF97230.1"/>
    </source>
</evidence>
<feature type="transmembrane region" description="Helical" evidence="7">
    <location>
        <begin position="71"/>
        <end position="88"/>
    </location>
</feature>
<dbReference type="KEGG" id="lyd:D7I47_02510"/>
<name>A0A387BFF7_9MICO</name>
<evidence type="ECO:0000313" key="10">
    <source>
        <dbReference type="Proteomes" id="UP000278886"/>
    </source>
</evidence>
<evidence type="ECO:0000256" key="1">
    <source>
        <dbReference type="ARBA" id="ARBA00004651"/>
    </source>
</evidence>
<evidence type="ECO:0000259" key="8">
    <source>
        <dbReference type="Pfam" id="PF13515"/>
    </source>
</evidence>
<keyword evidence="4 7" id="KW-1133">Transmembrane helix</keyword>
<evidence type="ECO:0000256" key="7">
    <source>
        <dbReference type="SAM" id="Phobius"/>
    </source>
</evidence>
<accession>A0A387BFF7</accession>
<feature type="domain" description="Integral membrane bound transporter" evidence="8">
    <location>
        <begin position="266"/>
        <end position="384"/>
    </location>
</feature>
<dbReference type="PANTHER" id="PTHR30509">
    <property type="entry name" value="P-HYDROXYBENZOIC ACID EFFLUX PUMP SUBUNIT-RELATED"/>
    <property type="match status" value="1"/>
</dbReference>
<keyword evidence="3 7" id="KW-0812">Transmembrane</keyword>
<feature type="transmembrane region" description="Helical" evidence="7">
    <location>
        <begin position="371"/>
        <end position="389"/>
    </location>
</feature>
<dbReference type="Proteomes" id="UP000278886">
    <property type="component" value="Chromosome"/>
</dbReference>
<evidence type="ECO:0000256" key="6">
    <source>
        <dbReference type="ARBA" id="ARBA00043993"/>
    </source>
</evidence>
<proteinExistence type="inferred from homology"/>
<evidence type="ECO:0000256" key="5">
    <source>
        <dbReference type="ARBA" id="ARBA00023136"/>
    </source>
</evidence>
<dbReference type="GO" id="GO:0005886">
    <property type="term" value="C:plasma membrane"/>
    <property type="evidence" value="ECO:0007669"/>
    <property type="project" value="UniProtKB-SubCell"/>
</dbReference>
<feature type="transmembrane region" description="Helical" evidence="7">
    <location>
        <begin position="304"/>
        <end position="329"/>
    </location>
</feature>
<evidence type="ECO:0000256" key="2">
    <source>
        <dbReference type="ARBA" id="ARBA00022475"/>
    </source>
</evidence>
<reference evidence="10" key="1">
    <citation type="submission" date="2018-09" db="EMBL/GenBank/DDBJ databases">
        <title>Genome sequencing of strain 2DFWR-13.</title>
        <authorList>
            <person name="Heo J."/>
            <person name="Kim S.-J."/>
            <person name="Kwon S.-W."/>
        </authorList>
    </citation>
    <scope>NUCLEOTIDE SEQUENCE [LARGE SCALE GENOMIC DNA]</scope>
    <source>
        <strain evidence="10">2DFWR-13</strain>
    </source>
</reference>
<dbReference type="Pfam" id="PF13515">
    <property type="entry name" value="FUSC_2"/>
    <property type="match status" value="1"/>
</dbReference>
<dbReference type="InterPro" id="IPR049453">
    <property type="entry name" value="Memb_transporter_dom"/>
</dbReference>
<keyword evidence="5 7" id="KW-0472">Membrane</keyword>
<gene>
    <name evidence="9" type="ORF">D7I47_02510</name>
</gene>
<feature type="transmembrane region" description="Helical" evidence="7">
    <location>
        <begin position="6"/>
        <end position="35"/>
    </location>
</feature>
<sequence length="485" mass="51273">MIRSAVTVPVVLAITLATVDANAALFASLAALLVVLSERSGTLGQRLFRSGAGLGAGIVAEAFGSSTGGTGWIPLAALLGFGLVAGVLSSITSALSFASMQLLVQVSIACGLAVEISRWERLTSYIAGGLFAIAVMVVQSAIERTSGLYLAAADGAERAVELSAFDPENVAAASVADRELDLAQDLITWARPIGPTRRALVEKARAKYANALVKALGVATQQPAPLVASVTPGDAQAVLREAIGARSTWALVGRLEACLLVGELVRQASPLGHGYWITLTIALCLKPDFAPVFTRTVQRGVGTLLGLVVGVVFVLLPSRLFALALLVAAGGAVPYTVRRNYGWFAFVITPQVFVLLELGQPVSWTTIVERAANTLIGCVIVLTVGNALWPATWARGLRHEADLLDADIDEFLSRAAQGLSFETAVQRLALSRRITALKDQAAVMSETSISPQRYRLLAEDITRIEGRFRLGMRRIRPDAVTEQVP</sequence>
<dbReference type="EMBL" id="CP032630">
    <property type="protein sequence ID" value="AYF97230.1"/>
    <property type="molecule type" value="Genomic_DNA"/>
</dbReference>
<dbReference type="PANTHER" id="PTHR30509:SF9">
    <property type="entry name" value="MULTIDRUG RESISTANCE PROTEIN MDTO"/>
    <property type="match status" value="1"/>
</dbReference>